<dbReference type="GO" id="GO:0008643">
    <property type="term" value="P:carbohydrate transport"/>
    <property type="evidence" value="ECO:0007669"/>
    <property type="project" value="InterPro"/>
</dbReference>
<dbReference type="InterPro" id="IPR036259">
    <property type="entry name" value="MFS_trans_sf"/>
</dbReference>
<dbReference type="PANTHER" id="PTHR11328:SF24">
    <property type="entry name" value="MAJOR FACILITATOR SUPERFAMILY (MFS) PROFILE DOMAIN-CONTAINING PROTEIN"/>
    <property type="match status" value="1"/>
</dbReference>
<dbReference type="AlphaFoldDB" id="A0A2R6XYI9"/>
<organism evidence="2 3">
    <name type="scientific">Candidatus Carbonibacillus altaicus</name>
    <dbReference type="NCBI Taxonomy" id="2163959"/>
    <lineage>
        <taxon>Bacteria</taxon>
        <taxon>Bacillati</taxon>
        <taxon>Bacillota</taxon>
        <taxon>Bacilli</taxon>
        <taxon>Bacillales</taxon>
        <taxon>Candidatus Carbonibacillus</taxon>
    </lineage>
</organism>
<dbReference type="Pfam" id="PF13347">
    <property type="entry name" value="MFS_2"/>
    <property type="match status" value="1"/>
</dbReference>
<proteinExistence type="predicted"/>
<comment type="caution">
    <text evidence="2">The sequence shown here is derived from an EMBL/GenBank/DDBJ whole genome shotgun (WGS) entry which is preliminary data.</text>
</comment>
<keyword evidence="2" id="KW-0813">Transport</keyword>
<dbReference type="Gene3D" id="1.20.1250.20">
    <property type="entry name" value="MFS general substrate transporter like domains"/>
    <property type="match status" value="2"/>
</dbReference>
<dbReference type="GO" id="GO:0005886">
    <property type="term" value="C:plasma membrane"/>
    <property type="evidence" value="ECO:0007669"/>
    <property type="project" value="TreeGrafter"/>
</dbReference>
<evidence type="ECO:0000313" key="2">
    <source>
        <dbReference type="EMBL" id="PTQ55462.1"/>
    </source>
</evidence>
<protein>
    <submittedName>
        <fullName evidence="2">Putative sugar transporter</fullName>
    </submittedName>
</protein>
<dbReference type="GO" id="GO:0015293">
    <property type="term" value="F:symporter activity"/>
    <property type="evidence" value="ECO:0007669"/>
    <property type="project" value="InterPro"/>
</dbReference>
<feature type="transmembrane region" description="Helical" evidence="1">
    <location>
        <begin position="260"/>
        <end position="280"/>
    </location>
</feature>
<keyword evidence="1" id="KW-0812">Transmembrane</keyword>
<feature type="transmembrane region" description="Helical" evidence="1">
    <location>
        <begin position="111"/>
        <end position="133"/>
    </location>
</feature>
<feature type="transmembrane region" description="Helical" evidence="1">
    <location>
        <begin position="12"/>
        <end position="33"/>
    </location>
</feature>
<name>A0A2R6XYI9_9BACL</name>
<dbReference type="PANTHER" id="PTHR11328">
    <property type="entry name" value="MAJOR FACILITATOR SUPERFAMILY DOMAIN-CONTAINING PROTEIN"/>
    <property type="match status" value="1"/>
</dbReference>
<evidence type="ECO:0000256" key="1">
    <source>
        <dbReference type="SAM" id="Phobius"/>
    </source>
</evidence>
<dbReference type="SUPFAM" id="SSF103473">
    <property type="entry name" value="MFS general substrate transporter"/>
    <property type="match status" value="1"/>
</dbReference>
<feature type="transmembrane region" description="Helical" evidence="1">
    <location>
        <begin position="317"/>
        <end position="340"/>
    </location>
</feature>
<feature type="transmembrane region" description="Helical" evidence="1">
    <location>
        <begin position="179"/>
        <end position="197"/>
    </location>
</feature>
<keyword evidence="1" id="KW-0472">Membrane</keyword>
<keyword evidence="2" id="KW-0762">Sugar transport</keyword>
<feature type="transmembrane region" description="Helical" evidence="1">
    <location>
        <begin position="224"/>
        <end position="248"/>
    </location>
</feature>
<accession>A0A2R6XYI9</accession>
<feature type="transmembrane region" description="Helical" evidence="1">
    <location>
        <begin position="352"/>
        <end position="375"/>
    </location>
</feature>
<feature type="transmembrane region" description="Helical" evidence="1">
    <location>
        <begin position="395"/>
        <end position="418"/>
    </location>
</feature>
<feature type="transmembrane region" description="Helical" evidence="1">
    <location>
        <begin position="292"/>
        <end position="311"/>
    </location>
</feature>
<feature type="transmembrane region" description="Helical" evidence="1">
    <location>
        <begin position="80"/>
        <end position="99"/>
    </location>
</feature>
<keyword evidence="1" id="KW-1133">Transmembrane helix</keyword>
<evidence type="ECO:0000313" key="3">
    <source>
        <dbReference type="Proteomes" id="UP000244338"/>
    </source>
</evidence>
<gene>
    <name evidence="2" type="ORF">BSOLF_2090</name>
</gene>
<dbReference type="Proteomes" id="UP000244338">
    <property type="component" value="Unassembled WGS sequence"/>
</dbReference>
<sequence length="437" mass="48128">MLGKNIINSPWVFSLGMFAMMIPGMAFSTYYMYFYVDHLGLPIGLATLARTIYLIWDAVNGPLFGYFSDKTRTRIGRRRPWLFVAAPIKMVMFVALFSAPQTLSDTGLFTWFLVTLILYDTLSGILWVNYHALFPELYRGDKERAKVSAIQNGMQIVAVLIGTAVTPLIFAHFGYMRMALLFGAIFLLIMWTMVFLVRETSLSQPEALPFIAAFRTTLGNGPFWILNIANSFAQTVNGLLSAGIPFYAKYVLGISDQQMPLFLASVFLSVVPMVAVWYVLIKRLGSVRAWRLAFAMYGLSVLPLLFVQNLAQGMLAGVVVGFGMSGFLVTPGVVGARIIDLDALKTGRRREGVYMSVAGFIQRSSGFLSAVAFYVAGRLYGYESGTHPGPQADAAFRFLMGGVPLLLLVVSFVVSLVFRLPEAPPSGVSEDVETAES</sequence>
<reference evidence="3" key="1">
    <citation type="journal article" date="2018" name="Sci. Rep.">
        <title>Lignite coal burning seam in the remote Altai Mountains harbors a hydrogen-driven thermophilic microbial community.</title>
        <authorList>
            <person name="Kadnikov V.V."/>
            <person name="Mardanov A.V."/>
            <person name="Ivasenko D.A."/>
            <person name="Antsiferov D.V."/>
            <person name="Beletsky A.V."/>
            <person name="Karnachuk O.V."/>
            <person name="Ravin N.V."/>
        </authorList>
    </citation>
    <scope>NUCLEOTIDE SEQUENCE [LARGE SCALE GENOMIC DNA]</scope>
</reference>
<feature type="transmembrane region" description="Helical" evidence="1">
    <location>
        <begin position="154"/>
        <end position="173"/>
    </location>
</feature>
<dbReference type="InterPro" id="IPR039672">
    <property type="entry name" value="MFS_2"/>
</dbReference>
<dbReference type="EMBL" id="PEBX01000112">
    <property type="protein sequence ID" value="PTQ55462.1"/>
    <property type="molecule type" value="Genomic_DNA"/>
</dbReference>